<dbReference type="SUPFAM" id="SSF52833">
    <property type="entry name" value="Thioredoxin-like"/>
    <property type="match status" value="1"/>
</dbReference>
<dbReference type="RefSeq" id="XP_040689064.1">
    <property type="nucleotide sequence ID" value="XM_040835358.1"/>
</dbReference>
<dbReference type="Pfam" id="PF00043">
    <property type="entry name" value="GST_C"/>
    <property type="match status" value="1"/>
</dbReference>
<feature type="domain" description="GST N-terminal" evidence="3">
    <location>
        <begin position="1"/>
        <end position="79"/>
    </location>
</feature>
<organism evidence="5 6">
    <name type="scientific">Aspergillus wentii DTO 134E9</name>
    <dbReference type="NCBI Taxonomy" id="1073089"/>
    <lineage>
        <taxon>Eukaryota</taxon>
        <taxon>Fungi</taxon>
        <taxon>Dikarya</taxon>
        <taxon>Ascomycota</taxon>
        <taxon>Pezizomycotina</taxon>
        <taxon>Eurotiomycetes</taxon>
        <taxon>Eurotiomycetidae</taxon>
        <taxon>Eurotiales</taxon>
        <taxon>Aspergillaceae</taxon>
        <taxon>Aspergillus</taxon>
        <taxon>Aspergillus subgen. Cremei</taxon>
    </lineage>
</organism>
<dbReference type="Proteomes" id="UP000184383">
    <property type="component" value="Unassembled WGS sequence"/>
</dbReference>
<dbReference type="PANTHER" id="PTHR44051:SF8">
    <property type="entry name" value="GLUTATHIONE S-TRANSFERASE GSTA"/>
    <property type="match status" value="1"/>
</dbReference>
<comment type="similarity">
    <text evidence="1 2">Belongs to the GST superfamily.</text>
</comment>
<keyword evidence="6" id="KW-1185">Reference proteome</keyword>
<dbReference type="InterPro" id="IPR036282">
    <property type="entry name" value="Glutathione-S-Trfase_C_sf"/>
</dbReference>
<dbReference type="InterPro" id="IPR004046">
    <property type="entry name" value="GST_C"/>
</dbReference>
<dbReference type="CDD" id="cd03057">
    <property type="entry name" value="GST_N_Beta"/>
    <property type="match status" value="1"/>
</dbReference>
<name>A0A1L9RKL4_ASPWE</name>
<evidence type="ECO:0000259" key="4">
    <source>
        <dbReference type="PROSITE" id="PS50405"/>
    </source>
</evidence>
<dbReference type="VEuPathDB" id="FungiDB:ASPWEDRAFT_40584"/>
<accession>A0A1L9RKL4</accession>
<dbReference type="InterPro" id="IPR010987">
    <property type="entry name" value="Glutathione-S-Trfase_C-like"/>
</dbReference>
<dbReference type="OrthoDB" id="2309723at2759"/>
<gene>
    <name evidence="5" type="ORF">ASPWEDRAFT_40584</name>
</gene>
<evidence type="ECO:0000259" key="3">
    <source>
        <dbReference type="PROSITE" id="PS50404"/>
    </source>
</evidence>
<dbReference type="AlphaFoldDB" id="A0A1L9RKL4"/>
<dbReference type="PROSITE" id="PS50404">
    <property type="entry name" value="GST_NTER"/>
    <property type="match status" value="1"/>
</dbReference>
<evidence type="ECO:0000256" key="1">
    <source>
        <dbReference type="ARBA" id="ARBA00007409"/>
    </source>
</evidence>
<sequence>MPAIKLYYSPTACSLVPHILLRKAGLEFTLIKEQIGHFSPEFLALNPKKQIPVLIIDDEVITEVPAIVTVIANLVPEQQFLGTTPIEIARSYEWMMWLSAILHTKGFGLSLRPQRFSDDESHFEGLKKKGLEIVRECYSTIDEKLKGVHAVGDTITAVDLYLYTFYLWAPMIGLSMDSYPKYTALVEYIGAQESTIAARAAEADV</sequence>
<dbReference type="SFLD" id="SFLDS00019">
    <property type="entry name" value="Glutathione_Transferase_(cytos"/>
    <property type="match status" value="1"/>
</dbReference>
<dbReference type="InterPro" id="IPR040079">
    <property type="entry name" value="Glutathione_S-Trfase"/>
</dbReference>
<dbReference type="EMBL" id="KV878212">
    <property type="protein sequence ID" value="OJJ35388.1"/>
    <property type="molecule type" value="Genomic_DNA"/>
</dbReference>
<dbReference type="Gene3D" id="3.40.30.10">
    <property type="entry name" value="Glutaredoxin"/>
    <property type="match status" value="1"/>
</dbReference>
<evidence type="ECO:0000313" key="5">
    <source>
        <dbReference type="EMBL" id="OJJ35388.1"/>
    </source>
</evidence>
<dbReference type="SFLD" id="SFLDG00358">
    <property type="entry name" value="Main_(cytGST)"/>
    <property type="match status" value="1"/>
</dbReference>
<feature type="domain" description="GST C-terminal" evidence="4">
    <location>
        <begin position="84"/>
        <end position="205"/>
    </location>
</feature>
<dbReference type="GeneID" id="63751206"/>
<proteinExistence type="inferred from homology"/>
<protein>
    <recommendedName>
        <fullName evidence="7">Glutathione S-transferase</fullName>
    </recommendedName>
</protein>
<dbReference type="STRING" id="1073089.A0A1L9RKL4"/>
<dbReference type="PROSITE" id="PS50405">
    <property type="entry name" value="GST_CTER"/>
    <property type="match status" value="1"/>
</dbReference>
<dbReference type="InterPro" id="IPR004045">
    <property type="entry name" value="Glutathione_S-Trfase_N"/>
</dbReference>
<dbReference type="Gene3D" id="1.20.1050.10">
    <property type="match status" value="1"/>
</dbReference>
<evidence type="ECO:0000256" key="2">
    <source>
        <dbReference type="RuleBase" id="RU003494"/>
    </source>
</evidence>
<dbReference type="CDD" id="cd03188">
    <property type="entry name" value="GST_C_Beta"/>
    <property type="match status" value="1"/>
</dbReference>
<dbReference type="SUPFAM" id="SSF47616">
    <property type="entry name" value="GST C-terminal domain-like"/>
    <property type="match status" value="1"/>
</dbReference>
<reference evidence="6" key="1">
    <citation type="journal article" date="2017" name="Genome Biol.">
        <title>Comparative genomics reveals high biological diversity and specific adaptations in the industrially and medically important fungal genus Aspergillus.</title>
        <authorList>
            <person name="de Vries R.P."/>
            <person name="Riley R."/>
            <person name="Wiebenga A."/>
            <person name="Aguilar-Osorio G."/>
            <person name="Amillis S."/>
            <person name="Uchima C.A."/>
            <person name="Anderluh G."/>
            <person name="Asadollahi M."/>
            <person name="Askin M."/>
            <person name="Barry K."/>
            <person name="Battaglia E."/>
            <person name="Bayram O."/>
            <person name="Benocci T."/>
            <person name="Braus-Stromeyer S.A."/>
            <person name="Caldana C."/>
            <person name="Canovas D."/>
            <person name="Cerqueira G.C."/>
            <person name="Chen F."/>
            <person name="Chen W."/>
            <person name="Choi C."/>
            <person name="Clum A."/>
            <person name="Dos Santos R.A."/>
            <person name="Damasio A.R."/>
            <person name="Diallinas G."/>
            <person name="Emri T."/>
            <person name="Fekete E."/>
            <person name="Flipphi M."/>
            <person name="Freyberg S."/>
            <person name="Gallo A."/>
            <person name="Gournas C."/>
            <person name="Habgood R."/>
            <person name="Hainaut M."/>
            <person name="Harispe M.L."/>
            <person name="Henrissat B."/>
            <person name="Hilden K.S."/>
            <person name="Hope R."/>
            <person name="Hossain A."/>
            <person name="Karabika E."/>
            <person name="Karaffa L."/>
            <person name="Karanyi Z."/>
            <person name="Krasevec N."/>
            <person name="Kuo A."/>
            <person name="Kusch H."/>
            <person name="LaButti K."/>
            <person name="Lagendijk E.L."/>
            <person name="Lapidus A."/>
            <person name="Levasseur A."/>
            <person name="Lindquist E."/>
            <person name="Lipzen A."/>
            <person name="Logrieco A.F."/>
            <person name="MacCabe A."/>
            <person name="Maekelae M.R."/>
            <person name="Malavazi I."/>
            <person name="Melin P."/>
            <person name="Meyer V."/>
            <person name="Mielnichuk N."/>
            <person name="Miskei M."/>
            <person name="Molnar A.P."/>
            <person name="Mule G."/>
            <person name="Ngan C.Y."/>
            <person name="Orejas M."/>
            <person name="Orosz E."/>
            <person name="Ouedraogo J.P."/>
            <person name="Overkamp K.M."/>
            <person name="Park H.-S."/>
            <person name="Perrone G."/>
            <person name="Piumi F."/>
            <person name="Punt P.J."/>
            <person name="Ram A.F."/>
            <person name="Ramon A."/>
            <person name="Rauscher S."/>
            <person name="Record E."/>
            <person name="Riano-Pachon D.M."/>
            <person name="Robert V."/>
            <person name="Roehrig J."/>
            <person name="Ruller R."/>
            <person name="Salamov A."/>
            <person name="Salih N.S."/>
            <person name="Samson R.A."/>
            <person name="Sandor E."/>
            <person name="Sanguinetti M."/>
            <person name="Schuetze T."/>
            <person name="Sepcic K."/>
            <person name="Shelest E."/>
            <person name="Sherlock G."/>
            <person name="Sophianopoulou V."/>
            <person name="Squina F.M."/>
            <person name="Sun H."/>
            <person name="Susca A."/>
            <person name="Todd R.B."/>
            <person name="Tsang A."/>
            <person name="Unkles S.E."/>
            <person name="van de Wiele N."/>
            <person name="van Rossen-Uffink D."/>
            <person name="Oliveira J.V."/>
            <person name="Vesth T.C."/>
            <person name="Visser J."/>
            <person name="Yu J.-H."/>
            <person name="Zhou M."/>
            <person name="Andersen M.R."/>
            <person name="Archer D.B."/>
            <person name="Baker S.E."/>
            <person name="Benoit I."/>
            <person name="Brakhage A.A."/>
            <person name="Braus G.H."/>
            <person name="Fischer R."/>
            <person name="Frisvad J.C."/>
            <person name="Goldman G.H."/>
            <person name="Houbraken J."/>
            <person name="Oakley B."/>
            <person name="Pocsi I."/>
            <person name="Scazzocchio C."/>
            <person name="Seiboth B."/>
            <person name="vanKuyk P.A."/>
            <person name="Wortman J."/>
            <person name="Dyer P.S."/>
            <person name="Grigoriev I.V."/>
        </authorList>
    </citation>
    <scope>NUCLEOTIDE SEQUENCE [LARGE SCALE GENOMIC DNA]</scope>
    <source>
        <strain evidence="6">DTO 134E9</strain>
    </source>
</reference>
<evidence type="ECO:0000313" key="6">
    <source>
        <dbReference type="Proteomes" id="UP000184383"/>
    </source>
</evidence>
<dbReference type="Pfam" id="PF02798">
    <property type="entry name" value="GST_N"/>
    <property type="match status" value="1"/>
</dbReference>
<evidence type="ECO:0008006" key="7">
    <source>
        <dbReference type="Google" id="ProtNLM"/>
    </source>
</evidence>
<dbReference type="PANTHER" id="PTHR44051">
    <property type="entry name" value="GLUTATHIONE S-TRANSFERASE-RELATED"/>
    <property type="match status" value="1"/>
</dbReference>
<dbReference type="InterPro" id="IPR036249">
    <property type="entry name" value="Thioredoxin-like_sf"/>
</dbReference>